<name>A0AAN6RPD2_9PEZI</name>
<dbReference type="EMBL" id="MU856008">
    <property type="protein sequence ID" value="KAK3898070.1"/>
    <property type="molecule type" value="Genomic_DNA"/>
</dbReference>
<keyword evidence="2" id="KW-1185">Reference proteome</keyword>
<feature type="non-terminal residue" evidence="1">
    <location>
        <position position="1"/>
    </location>
</feature>
<comment type="caution">
    <text evidence="1">The sequence shown here is derived from an EMBL/GenBank/DDBJ whole genome shotgun (WGS) entry which is preliminary data.</text>
</comment>
<dbReference type="AlphaFoldDB" id="A0AAN6RPD2"/>
<proteinExistence type="predicted"/>
<accession>A0AAN6RPD2</accession>
<reference evidence="1" key="2">
    <citation type="submission" date="2023-05" db="EMBL/GenBank/DDBJ databases">
        <authorList>
            <consortium name="Lawrence Berkeley National Laboratory"/>
            <person name="Steindorff A."/>
            <person name="Hensen N."/>
            <person name="Bonometti L."/>
            <person name="Westerberg I."/>
            <person name="Brannstrom I.O."/>
            <person name="Guillou S."/>
            <person name="Cros-Aarteil S."/>
            <person name="Calhoun S."/>
            <person name="Haridas S."/>
            <person name="Kuo A."/>
            <person name="Mondo S."/>
            <person name="Pangilinan J."/>
            <person name="Riley R."/>
            <person name="Labutti K."/>
            <person name="Andreopoulos B."/>
            <person name="Lipzen A."/>
            <person name="Chen C."/>
            <person name="Yanf M."/>
            <person name="Daum C."/>
            <person name="Ng V."/>
            <person name="Clum A."/>
            <person name="Ohm R."/>
            <person name="Martin F."/>
            <person name="Silar P."/>
            <person name="Natvig D."/>
            <person name="Lalanne C."/>
            <person name="Gautier V."/>
            <person name="Ament-Velasquez S.L."/>
            <person name="Kruys A."/>
            <person name="Hutchinson M.I."/>
            <person name="Powell A.J."/>
            <person name="Barry K."/>
            <person name="Miller A.N."/>
            <person name="Grigoriev I.V."/>
            <person name="Debuchy R."/>
            <person name="Gladieux P."/>
            <person name="Thoren M.H."/>
            <person name="Johannesson H."/>
        </authorList>
    </citation>
    <scope>NUCLEOTIDE SEQUENCE</scope>
    <source>
        <strain evidence="1">CBS 103.79</strain>
    </source>
</reference>
<gene>
    <name evidence="1" type="ORF">C8A05DRAFT_19284</name>
</gene>
<evidence type="ECO:0000313" key="1">
    <source>
        <dbReference type="EMBL" id="KAK3898070.1"/>
    </source>
</evidence>
<reference evidence="1" key="1">
    <citation type="journal article" date="2023" name="Mol. Phylogenet. Evol.">
        <title>Genome-scale phylogeny and comparative genomics of the fungal order Sordariales.</title>
        <authorList>
            <person name="Hensen N."/>
            <person name="Bonometti L."/>
            <person name="Westerberg I."/>
            <person name="Brannstrom I.O."/>
            <person name="Guillou S."/>
            <person name="Cros-Aarteil S."/>
            <person name="Calhoun S."/>
            <person name="Haridas S."/>
            <person name="Kuo A."/>
            <person name="Mondo S."/>
            <person name="Pangilinan J."/>
            <person name="Riley R."/>
            <person name="LaButti K."/>
            <person name="Andreopoulos B."/>
            <person name="Lipzen A."/>
            <person name="Chen C."/>
            <person name="Yan M."/>
            <person name="Daum C."/>
            <person name="Ng V."/>
            <person name="Clum A."/>
            <person name="Steindorff A."/>
            <person name="Ohm R.A."/>
            <person name="Martin F."/>
            <person name="Silar P."/>
            <person name="Natvig D.O."/>
            <person name="Lalanne C."/>
            <person name="Gautier V."/>
            <person name="Ament-Velasquez S.L."/>
            <person name="Kruys A."/>
            <person name="Hutchinson M.I."/>
            <person name="Powell A.J."/>
            <person name="Barry K."/>
            <person name="Miller A.N."/>
            <person name="Grigoriev I.V."/>
            <person name="Debuchy R."/>
            <person name="Gladieux P."/>
            <person name="Hiltunen Thoren M."/>
            <person name="Johannesson H."/>
        </authorList>
    </citation>
    <scope>NUCLEOTIDE SEQUENCE</scope>
    <source>
        <strain evidence="1">CBS 103.79</strain>
    </source>
</reference>
<sequence length="390" mass="44907">ICRPFCFHCQVDCVVTADPDDVAKGCSDQITLSCCKRLRDMVQPILFHWYHDLEDENYRRQERHLEHFVEAIIRNAGLAASVRVLVLRQQSSNIPALAPQRRGSGVSTRWTRSSARLRRRHHRQKPWDVPLPNLKKLSLNGIAAPLLAQMLAHSSQLSDLEYHEALDDDAWRILNPSEHLAHAQSTLRRLCYSVLIRSVHLASSREVFDPLLDPGFASCPSGLSFTDFSVLEILEIDQILLYGPVFRPSYSCQPATGYCIRETAPEDFLANLPPSLRRLRVGSIIYWPAIYRDWLALERGMERFPRLEQVVLHVYVRPQRGENRFLVESFWEARGVRVGVWQTETRPDQLSRGLLPERPWWSRDWAAPLMSGFLGGMGSWWFPVDSDESE</sequence>
<evidence type="ECO:0000313" key="2">
    <source>
        <dbReference type="Proteomes" id="UP001303889"/>
    </source>
</evidence>
<dbReference type="Proteomes" id="UP001303889">
    <property type="component" value="Unassembled WGS sequence"/>
</dbReference>
<organism evidence="1 2">
    <name type="scientific">Staphylotrichum tortipilum</name>
    <dbReference type="NCBI Taxonomy" id="2831512"/>
    <lineage>
        <taxon>Eukaryota</taxon>
        <taxon>Fungi</taxon>
        <taxon>Dikarya</taxon>
        <taxon>Ascomycota</taxon>
        <taxon>Pezizomycotina</taxon>
        <taxon>Sordariomycetes</taxon>
        <taxon>Sordariomycetidae</taxon>
        <taxon>Sordariales</taxon>
        <taxon>Chaetomiaceae</taxon>
        <taxon>Staphylotrichum</taxon>
    </lineage>
</organism>
<protein>
    <submittedName>
        <fullName evidence="1">Uncharacterized protein</fullName>
    </submittedName>
</protein>